<dbReference type="InterPro" id="IPR025669">
    <property type="entry name" value="AAA_dom"/>
</dbReference>
<evidence type="ECO:0000313" key="3">
    <source>
        <dbReference type="EMBL" id="QLQ61544.1"/>
    </source>
</evidence>
<sequence length="272" mass="30597">MDTCVMSFCNQKGGVGKSSTTALVSYNLAKMGYKCLTIDFDPQANLTSLFIKTKSTQNSGVISIKTSLMTAIKNNINFSKITIPIIDNLDLIPNASDFFLYSRFLESMFNNEIDRVQYLANKISTDLQNKYDFIFIDVPPTFGLANDSAFYACNQLIIVLQTQERALDGAKVLVNYLQSNLIDDFHSNVDILGILPVLSKRNAQVDTEILNSAIQEFGQENIFSNHIMTMERVKRMDMTGITDGKNDIWDKRTHQAYINVAKEILERLGVKA</sequence>
<evidence type="ECO:0000259" key="1">
    <source>
        <dbReference type="Pfam" id="PF13614"/>
    </source>
</evidence>
<dbReference type="RefSeq" id="WP_016497316.1">
    <property type="nucleotide sequence ID" value="NZ_CP059275.1"/>
</dbReference>
<dbReference type="Proteomes" id="UP000510868">
    <property type="component" value="Chromosome"/>
</dbReference>
<dbReference type="Gene3D" id="3.40.50.300">
    <property type="entry name" value="P-loop containing nucleotide triphosphate hydrolases"/>
    <property type="match status" value="1"/>
</dbReference>
<dbReference type="SUPFAM" id="SSF52540">
    <property type="entry name" value="P-loop containing nucleoside triphosphate hydrolases"/>
    <property type="match status" value="1"/>
</dbReference>
<name>A0A0U5JUI5_LIMRT</name>
<dbReference type="InterPro" id="IPR050678">
    <property type="entry name" value="DNA_Partitioning_ATPase"/>
</dbReference>
<dbReference type="EMBL" id="CP059275">
    <property type="protein sequence ID" value="QLQ61544.1"/>
    <property type="molecule type" value="Genomic_DNA"/>
</dbReference>
<protein>
    <submittedName>
        <fullName evidence="2">Chromosome (Plasmid) partitioning protein ParA / Sporulation initiation inhibitor protein Soj</fullName>
    </submittedName>
    <submittedName>
        <fullName evidence="3">ParA family protein</fullName>
    </submittedName>
</protein>
<evidence type="ECO:0000313" key="4">
    <source>
        <dbReference type="Proteomes" id="UP000510868"/>
    </source>
</evidence>
<dbReference type="PANTHER" id="PTHR13696">
    <property type="entry name" value="P-LOOP CONTAINING NUCLEOSIDE TRIPHOSPHATE HYDROLASE"/>
    <property type="match status" value="1"/>
</dbReference>
<feature type="domain" description="AAA" evidence="1">
    <location>
        <begin position="5"/>
        <end position="179"/>
    </location>
</feature>
<proteinExistence type="predicted"/>
<dbReference type="PANTHER" id="PTHR13696:SF52">
    <property type="entry name" value="PARA FAMILY PROTEIN CT_582"/>
    <property type="match status" value="1"/>
</dbReference>
<gene>
    <name evidence="2" type="primary">parA1</name>
    <name evidence="3" type="ORF">HHK02_10430</name>
    <name evidence="2" type="ORF">LRLP16767_LR3C6_01773</name>
</gene>
<evidence type="ECO:0000313" key="2">
    <source>
        <dbReference type="EMBL" id="CUR39806.1"/>
    </source>
</evidence>
<organism evidence="2">
    <name type="scientific">Limosilactobacillus reuteri</name>
    <name type="common">Lactobacillus reuteri</name>
    <dbReference type="NCBI Taxonomy" id="1598"/>
    <lineage>
        <taxon>Bacteria</taxon>
        <taxon>Bacillati</taxon>
        <taxon>Bacillota</taxon>
        <taxon>Bacilli</taxon>
        <taxon>Lactobacillales</taxon>
        <taxon>Lactobacillaceae</taxon>
        <taxon>Limosilactobacillus</taxon>
    </lineage>
</organism>
<dbReference type="CDD" id="cd02042">
    <property type="entry name" value="ParAB_family"/>
    <property type="match status" value="1"/>
</dbReference>
<dbReference type="Pfam" id="PF13614">
    <property type="entry name" value="AAA_31"/>
    <property type="match status" value="1"/>
</dbReference>
<dbReference type="AlphaFoldDB" id="A0A0U5JUI5"/>
<dbReference type="EMBL" id="LN887491">
    <property type="protein sequence ID" value="CUR39806.1"/>
    <property type="molecule type" value="Genomic_DNA"/>
</dbReference>
<reference evidence="2" key="1">
    <citation type="submission" date="2015-10" db="EMBL/GenBank/DDBJ databases">
        <authorList>
            <person name="Gilbert D.G."/>
        </authorList>
    </citation>
    <scope>NUCLEOTIDE SEQUENCE</scope>
    <source>
        <strain evidence="2">3c6</strain>
    </source>
</reference>
<accession>A0A0U5JUI5</accession>
<reference evidence="3 4" key="2">
    <citation type="submission" date="2020-07" db="EMBL/GenBank/DDBJ databases">
        <title>Genome sequence of Lactobacillus reuteri CNEI-KCA3 isolated from the faeces of a reared-broiler chicken, South-East Nigeria, reveals presence of CRISPR arrays.</title>
        <authorList>
            <person name="Anukam K.C."/>
            <person name="Ibezim C.N."/>
            <person name="BeecK W.V."/>
            <person name="Allonsius C."/>
            <person name="Broek M.D."/>
            <person name="Tuyaerts I."/>
            <person name="Attama A."/>
            <person name="Esimone C.O."/>
            <person name="Lebeer S."/>
        </authorList>
    </citation>
    <scope>NUCLEOTIDE SEQUENCE [LARGE SCALE GENOMIC DNA]</scope>
    <source>
        <strain evidence="3 4">CNEI-KCA3</strain>
    </source>
</reference>
<dbReference type="InterPro" id="IPR027417">
    <property type="entry name" value="P-loop_NTPase"/>
</dbReference>